<dbReference type="OrthoDB" id="49001at2"/>
<proteinExistence type="predicted"/>
<reference evidence="2" key="1">
    <citation type="submission" date="2014-11" db="EMBL/GenBank/DDBJ databases">
        <authorList>
            <person name="Wibberg D."/>
        </authorList>
    </citation>
    <scope>NUCLEOTIDE SEQUENCE [LARGE SCALE GENOMIC DNA]</scope>
    <source>
        <strain evidence="2">L3</strain>
    </source>
</reference>
<dbReference type="HOGENOM" id="CLU_128779_0_0_0"/>
<dbReference type="Proteomes" id="UP000032809">
    <property type="component" value="Chromosome I"/>
</dbReference>
<gene>
    <name evidence="1" type="ORF">DTL3_1293</name>
</gene>
<keyword evidence="2" id="KW-1185">Reference proteome</keyword>
<protein>
    <submittedName>
        <fullName evidence="1">Putative secreted protein</fullName>
    </submittedName>
</protein>
<dbReference type="KEGG" id="dtn:DTL3_1293"/>
<evidence type="ECO:0000313" key="2">
    <source>
        <dbReference type="Proteomes" id="UP000032809"/>
    </source>
</evidence>
<evidence type="ECO:0000313" key="1">
    <source>
        <dbReference type="EMBL" id="CEP78588.1"/>
    </source>
</evidence>
<accession>A0A0C7NZ69</accession>
<organism evidence="1 2">
    <name type="scientific">Defluviitoga tunisiensis</name>
    <dbReference type="NCBI Taxonomy" id="1006576"/>
    <lineage>
        <taxon>Bacteria</taxon>
        <taxon>Thermotogati</taxon>
        <taxon>Thermotogota</taxon>
        <taxon>Thermotogae</taxon>
        <taxon>Petrotogales</taxon>
        <taxon>Petrotogaceae</taxon>
        <taxon>Defluviitoga</taxon>
    </lineage>
</organism>
<dbReference type="AlphaFoldDB" id="A0A0C7NZ69"/>
<name>A0A0C7NZ69_DEFTU</name>
<dbReference type="EMBL" id="LN824141">
    <property type="protein sequence ID" value="CEP78588.1"/>
    <property type="molecule type" value="Genomic_DNA"/>
</dbReference>
<dbReference type="RefSeq" id="WP_045088004.1">
    <property type="nucleotide sequence ID" value="NZ_LN824141.1"/>
</dbReference>
<sequence length="141" mass="15368">MKKTVGAIALILILSISMFSAVGVGFKVGEPSGLYLRTYTGANSFVGVTAAWSFHHDYFLVNADYNMVYPRLLADFDFSYGAGVAIGMGNEINFGVRFPLALNYRFPDVPIIVFLEVAPGFKFSPATDFDLSGGLGFSYMF</sequence>